<feature type="region of interest" description="Disordered" evidence="1">
    <location>
        <begin position="819"/>
        <end position="859"/>
    </location>
</feature>
<reference evidence="3 4" key="1">
    <citation type="journal article" date="2014" name="Genome Announc.">
        <title>Genome Sequence of the Microsporidian Species Nematocida sp1 Strain ERTm6 (ATCC PRA-372).</title>
        <authorList>
            <person name="Bakowski M.A."/>
            <person name="Priest M."/>
            <person name="Young S."/>
            <person name="Cuomo C.A."/>
            <person name="Troemel E.R."/>
        </authorList>
    </citation>
    <scope>NUCLEOTIDE SEQUENCE [LARGE SCALE GENOMIC DNA]</scope>
    <source>
        <strain evidence="3 4">ERTm6</strain>
    </source>
</reference>
<feature type="compositionally biased region" description="Polar residues" evidence="1">
    <location>
        <begin position="823"/>
        <end position="859"/>
    </location>
</feature>
<gene>
    <name evidence="3" type="ORF">NESG_01711</name>
</gene>
<feature type="compositionally biased region" description="Acidic residues" evidence="1">
    <location>
        <begin position="221"/>
        <end position="243"/>
    </location>
</feature>
<dbReference type="Proteomes" id="UP000054524">
    <property type="component" value="Unassembled WGS sequence"/>
</dbReference>
<feature type="compositionally biased region" description="Basic and acidic residues" evidence="1">
    <location>
        <begin position="124"/>
        <end position="135"/>
    </location>
</feature>
<evidence type="ECO:0000313" key="4">
    <source>
        <dbReference type="Proteomes" id="UP000054524"/>
    </source>
</evidence>
<feature type="region of interest" description="Disordered" evidence="1">
    <location>
        <begin position="124"/>
        <end position="153"/>
    </location>
</feature>
<organism evidence="3 4">
    <name type="scientific">Nematocida ausubeli (strain ATCC PRA-371 / ERTm2)</name>
    <name type="common">Nematode killer fungus</name>
    <dbReference type="NCBI Taxonomy" id="1913371"/>
    <lineage>
        <taxon>Eukaryota</taxon>
        <taxon>Fungi</taxon>
        <taxon>Fungi incertae sedis</taxon>
        <taxon>Microsporidia</taxon>
        <taxon>Nematocida</taxon>
    </lineage>
</organism>
<feature type="signal peptide" evidence="2">
    <location>
        <begin position="1"/>
        <end position="21"/>
    </location>
</feature>
<feature type="compositionally biased region" description="Basic and acidic residues" evidence="1">
    <location>
        <begin position="188"/>
        <end position="213"/>
    </location>
</feature>
<accession>A0A086J0Q9</accession>
<evidence type="ECO:0000313" key="3">
    <source>
        <dbReference type="EMBL" id="KFG25727.1"/>
    </source>
</evidence>
<feature type="chain" id="PRO_5001807721" evidence="2">
    <location>
        <begin position="22"/>
        <end position="977"/>
    </location>
</feature>
<name>A0A086J0Q9_NEMA1</name>
<sequence>MKTTKITGALLFLIGFMYISASLNRAPALDIADSDDSTPTHALPEMESDSSESNIECKGRLRDKGKFFQFEKKTQSSTKISNEEGRSASSTYFFDRALEENSYILEMMKIDRVVNKRLDEMKKSRKDFKETDKSPAQESDDSQTRVVKRHKIRKEEKCEEQSSVYRVTNKIVTDSVSVLEQDSSIGAAKDEEERSSPEKETTIEPAIEKKEVLQEVSQSETEYEEDLDTSNEDSESDSKEEEFQEKGIDVEGLEPIPPRRPAQTKEGKVASVIPDERKSCFKMFEKYKSNLPYAIFGVIHKDLFTLKVTEEETNNIKKDILSEAMYLNMDKGLEISDDITAENIHIDSSYNLNLKEILLCGNHNAYTDVLKKIYGNLLNKICRILDAMGLSENVSDIVQSVLSDNLSMNLMINTEVLEYMCHYSIKDTKEYSLYYKYLPKVNIFSTKLNKLKYKECCAIATEYINAMNTGEMYIESRKSKKLSQIKVDPWDVLLNSINILERIIKTFKDQESGTEEMGLFSIIHYYIRYANVVGFKKKDQNVKVFKNFLRLAVTIMHCNSPTLKSIYYRELSKLLSIINLDVVPLSSLNSAVEGTAPSSPVGKNLVWSASMLGRDEISLDGITYEELKKKKDTIQVVISGLMTNFIIQFTREMYTVYMPDLCNLTVNSLKDYRDQISRFMPICGEPLRMKMELLTSYASKISKSCWDTEMTKIFNGLAREKNVNVSQNTFYQSELEYCLFMAAYYKGHHRSLQKCFKRTINELAVHLQNVYILSFCMNFNLPSISKDIADLSAPDVSHPQNTLAASISMQGDNALECSAQKDAPQTDNSECSNTEELTSSKADQESATESEVSLQETQPNSTLENISNMKAKKTKKDVINTIVINNYLTAFCLHLATCPECHKGISLLSTNKNSIDYKVAERIGNISYSYLSTNNIATMYSSNLKLSKSKYSRNATQKVLQRINIKCPAKMSKKKKN</sequence>
<protein>
    <submittedName>
        <fullName evidence="3">Uncharacterized protein</fullName>
    </submittedName>
</protein>
<dbReference type="HOGENOM" id="CLU_304210_0_0_1"/>
<keyword evidence="2" id="KW-0732">Signal</keyword>
<dbReference type="GeneID" id="77676684"/>
<dbReference type="RefSeq" id="XP_052904282.1">
    <property type="nucleotide sequence ID" value="XM_053049332.1"/>
</dbReference>
<evidence type="ECO:0000256" key="2">
    <source>
        <dbReference type="SAM" id="SignalP"/>
    </source>
</evidence>
<comment type="caution">
    <text evidence="3">The sequence shown here is derived from an EMBL/GenBank/DDBJ whole genome shotgun (WGS) entry which is preliminary data.</text>
</comment>
<dbReference type="EMBL" id="AKIJ01000004">
    <property type="protein sequence ID" value="KFG25727.1"/>
    <property type="molecule type" value="Genomic_DNA"/>
</dbReference>
<feature type="region of interest" description="Disordered" evidence="1">
    <location>
        <begin position="35"/>
        <end position="55"/>
    </location>
</feature>
<feature type="region of interest" description="Disordered" evidence="1">
    <location>
        <begin position="182"/>
        <end position="269"/>
    </location>
</feature>
<keyword evidence="4" id="KW-1185">Reference proteome</keyword>
<evidence type="ECO:0000256" key="1">
    <source>
        <dbReference type="SAM" id="MobiDB-lite"/>
    </source>
</evidence>
<dbReference type="OrthoDB" id="10314418at2759"/>
<dbReference type="AlphaFoldDB" id="A0A086J0Q9"/>
<proteinExistence type="predicted"/>